<accession>A0A291LJ95</accession>
<evidence type="ECO:0000313" key="2">
    <source>
        <dbReference type="EMBL" id="ATI20358.1"/>
    </source>
</evidence>
<dbReference type="AlphaFoldDB" id="A0A291LJ95"/>
<feature type="domain" description="Nuclease-associated modular DNA-binding 1" evidence="1">
    <location>
        <begin position="153"/>
        <end position="195"/>
    </location>
</feature>
<evidence type="ECO:0000259" key="1">
    <source>
        <dbReference type="Pfam" id="PF07453"/>
    </source>
</evidence>
<protein>
    <submittedName>
        <fullName evidence="2">GIY-YIG endonuclease</fullName>
    </submittedName>
</protein>
<geneLocation type="mitochondrion" evidence="2"/>
<name>A0A291LJ95_9PEZI</name>
<feature type="domain" description="Nuclease-associated modular DNA-binding 1" evidence="1">
    <location>
        <begin position="76"/>
        <end position="112"/>
    </location>
</feature>
<dbReference type="EMBL" id="KY575056">
    <property type="protein sequence ID" value="ATI20358.1"/>
    <property type="molecule type" value="Genomic_DNA"/>
</dbReference>
<proteinExistence type="predicted"/>
<gene>
    <name evidence="2" type="primary">orf214</name>
</gene>
<dbReference type="InterPro" id="IPR003647">
    <property type="entry name" value="Intron_nuc_1_rpt"/>
</dbReference>
<keyword evidence="2" id="KW-0378">Hydrolase</keyword>
<reference evidence="2" key="1">
    <citation type="submission" date="2017-02" db="EMBL/GenBank/DDBJ databases">
        <title>Fungal Comparative Genomics of Melanconis species and Ophiognomonia clavigignenti-juglandacearum at Different Phylogenetic Distances.</title>
        <authorList>
            <person name="Demers J.E."/>
            <person name="Castlebury L.A."/>
        </authorList>
    </citation>
    <scope>NUCLEOTIDE SEQUENCE</scope>
    <source>
        <strain evidence="2">MAFF410216</strain>
    </source>
</reference>
<keyword evidence="2" id="KW-0540">Nuclease</keyword>
<dbReference type="SMART" id="SM00497">
    <property type="entry name" value="IENR1"/>
    <property type="match status" value="3"/>
</dbReference>
<dbReference type="Pfam" id="PF07453">
    <property type="entry name" value="NUMOD1"/>
    <property type="match status" value="2"/>
</dbReference>
<keyword evidence="2" id="KW-0255">Endonuclease</keyword>
<dbReference type="InterPro" id="IPR010896">
    <property type="entry name" value="NUMOD1"/>
</dbReference>
<keyword evidence="2" id="KW-0496">Mitochondrion</keyword>
<organism evidence="2">
    <name type="scientific">Juglanconis oblonga</name>
    <dbReference type="NCBI Taxonomy" id="1940568"/>
    <lineage>
        <taxon>Eukaryota</taxon>
        <taxon>Fungi</taxon>
        <taxon>Dikarya</taxon>
        <taxon>Ascomycota</taxon>
        <taxon>Pezizomycotina</taxon>
        <taxon>Sordariomycetes</taxon>
        <taxon>Sordariomycetidae</taxon>
        <taxon>Diaporthales</taxon>
        <taxon>Juglanconidaceae</taxon>
        <taxon>Juglanconis</taxon>
    </lineage>
</organism>
<dbReference type="GO" id="GO:0004519">
    <property type="term" value="F:endonuclease activity"/>
    <property type="evidence" value="ECO:0007669"/>
    <property type="project" value="UniProtKB-KW"/>
</dbReference>
<sequence>MYVIDGDGSIVKTIHKSKGAVAKLLNVQDRIITNHIDKWIKGGINGHYIFSYELDTIELEKFLEISRLRKFNNNRVWAYNASTLELISDSFSSMQKAADYFKVDYRSILNHLDTDLATLKGGKSVLLFSNELSKPEKYLLLNNIKKAVNETVSVWVYKSVNNKFILLNYNKPTFSSKLEGTKELKMSAKTISRYLDTHKEYKGLYFYSVALEIN</sequence>